<evidence type="ECO:0000256" key="1">
    <source>
        <dbReference type="SAM" id="Coils"/>
    </source>
</evidence>
<organism evidence="3 4">
    <name type="scientific">Candidatus Yanofskybacteria bacterium CG10_big_fil_rev_8_21_14_0_10_36_16</name>
    <dbReference type="NCBI Taxonomy" id="1975096"/>
    <lineage>
        <taxon>Bacteria</taxon>
        <taxon>Candidatus Yanofskyibacteriota</taxon>
    </lineage>
</organism>
<feature type="compositionally biased region" description="Basic and acidic residues" evidence="2">
    <location>
        <begin position="73"/>
        <end position="89"/>
    </location>
</feature>
<keyword evidence="1" id="KW-0175">Coiled coil</keyword>
<gene>
    <name evidence="3" type="ORF">COV29_01130</name>
</gene>
<reference evidence="3 4" key="1">
    <citation type="submission" date="2017-09" db="EMBL/GenBank/DDBJ databases">
        <title>Depth-based differentiation of microbial function through sediment-hosted aquifers and enrichment of novel symbionts in the deep terrestrial subsurface.</title>
        <authorList>
            <person name="Probst A.J."/>
            <person name="Ladd B."/>
            <person name="Jarett J.K."/>
            <person name="Geller-Mcgrath D.E."/>
            <person name="Sieber C.M."/>
            <person name="Emerson J.B."/>
            <person name="Anantharaman K."/>
            <person name="Thomas B.C."/>
            <person name="Malmstrom R."/>
            <person name="Stieglmeier M."/>
            <person name="Klingl A."/>
            <person name="Woyke T."/>
            <person name="Ryan C.M."/>
            <person name="Banfield J.F."/>
        </authorList>
    </citation>
    <scope>NUCLEOTIDE SEQUENCE [LARGE SCALE GENOMIC DNA]</scope>
    <source>
        <strain evidence="3">CG10_big_fil_rev_8_21_14_0_10_36_16</strain>
    </source>
</reference>
<evidence type="ECO:0000313" key="4">
    <source>
        <dbReference type="Proteomes" id="UP000228496"/>
    </source>
</evidence>
<sequence length="397" mass="45511">MSFELPTIEKEQELNETSEGGQEKPLDLSEEEKREIEADVARMLKELEAEKEQAFKKIDDEFGDNSAFLDKLESAKTEEDLDKVAKEEGVSEESELDKEQELPKGMVEQEFKMEDESVEKEPSEDGKQRKGKAARALRKLTATAIMAAGLMNVGAPKAEAGWKDVFKTTGRVIQESNRMEENSQRTEGSIYSRRASGIQRDTMERDRIARSAYNAGRYAIRAERERLSHMKEAADMLYSNEVRKILITNGIMPDSRIMTRPVSPNRWEDEINKILNEELKRIDNFKISEDIKQSEKSTVMARFGKIKGEIESSDFRKIYFEGMLGINNEEANLVVDEGMLENEYNLTRGAIQGGRIEASEERRRAEEARTRADILKERRQIVERTADSFRRIFGGKK</sequence>
<dbReference type="AlphaFoldDB" id="A0A2J0QAZ2"/>
<feature type="region of interest" description="Disordered" evidence="2">
    <location>
        <begin position="73"/>
        <end position="132"/>
    </location>
</feature>
<dbReference type="EMBL" id="PCXQ01000003">
    <property type="protein sequence ID" value="PJE51341.1"/>
    <property type="molecule type" value="Genomic_DNA"/>
</dbReference>
<accession>A0A2J0QAZ2</accession>
<evidence type="ECO:0000313" key="3">
    <source>
        <dbReference type="EMBL" id="PJE51341.1"/>
    </source>
</evidence>
<dbReference type="Proteomes" id="UP000228496">
    <property type="component" value="Unassembled WGS sequence"/>
</dbReference>
<proteinExistence type="predicted"/>
<feature type="coiled-coil region" evidence="1">
    <location>
        <begin position="358"/>
        <end position="385"/>
    </location>
</feature>
<name>A0A2J0QAZ2_9BACT</name>
<feature type="region of interest" description="Disordered" evidence="2">
    <location>
        <begin position="1"/>
        <end position="32"/>
    </location>
</feature>
<comment type="caution">
    <text evidence="3">The sequence shown here is derived from an EMBL/GenBank/DDBJ whole genome shotgun (WGS) entry which is preliminary data.</text>
</comment>
<feature type="compositionally biased region" description="Basic and acidic residues" evidence="2">
    <location>
        <begin position="97"/>
        <end position="128"/>
    </location>
</feature>
<feature type="compositionally biased region" description="Basic and acidic residues" evidence="2">
    <location>
        <begin position="21"/>
        <end position="32"/>
    </location>
</feature>
<protein>
    <submittedName>
        <fullName evidence="3">Uncharacterized protein</fullName>
    </submittedName>
</protein>
<evidence type="ECO:0000256" key="2">
    <source>
        <dbReference type="SAM" id="MobiDB-lite"/>
    </source>
</evidence>